<dbReference type="CDD" id="cd17928">
    <property type="entry name" value="DEXDc_SecA"/>
    <property type="match status" value="1"/>
</dbReference>
<dbReference type="Gene3D" id="3.40.50.300">
    <property type="entry name" value="P-loop containing nucleotide triphosphate hydrolases"/>
    <property type="match status" value="1"/>
</dbReference>
<dbReference type="PRINTS" id="PR00906">
    <property type="entry name" value="SECA"/>
</dbReference>
<dbReference type="GO" id="GO:0017038">
    <property type="term" value="P:protein import"/>
    <property type="evidence" value="ECO:0007669"/>
    <property type="project" value="InterPro"/>
</dbReference>
<dbReference type="InterPro" id="IPR000185">
    <property type="entry name" value="SecA"/>
</dbReference>
<dbReference type="Pfam" id="PF07517">
    <property type="entry name" value="SecA_DEAD"/>
    <property type="match status" value="1"/>
</dbReference>
<organism evidence="5 6">
    <name type="scientific">Plasmodium vivax North Korean</name>
    <dbReference type="NCBI Taxonomy" id="1035514"/>
    <lineage>
        <taxon>Eukaryota</taxon>
        <taxon>Sar</taxon>
        <taxon>Alveolata</taxon>
        <taxon>Apicomplexa</taxon>
        <taxon>Aconoidasida</taxon>
        <taxon>Haemosporida</taxon>
        <taxon>Plasmodiidae</taxon>
        <taxon>Plasmodium</taxon>
        <taxon>Plasmodium (Plasmodium)</taxon>
    </lineage>
</organism>
<dbReference type="EMBL" id="KQ235637">
    <property type="protein sequence ID" value="KMZ96270.1"/>
    <property type="molecule type" value="Genomic_DNA"/>
</dbReference>
<reference evidence="5 6" key="1">
    <citation type="submission" date="2011-09" db="EMBL/GenBank/DDBJ databases">
        <title>The Genome Sequence of Plasmodium vivax North Korean.</title>
        <authorList>
            <consortium name="The Broad Institute Genome Sequencing Platform"/>
            <consortium name="The Broad Institute Genome Sequencing Center for Infectious Disease"/>
            <person name="Neafsey D."/>
            <person name="Carlton J."/>
            <person name="Barnwell J."/>
            <person name="Collins W."/>
            <person name="Escalante A."/>
            <person name="Mullikin J."/>
            <person name="Saul A."/>
            <person name="Guigo R."/>
            <person name="Camara F."/>
            <person name="Young S.K."/>
            <person name="Zeng Q."/>
            <person name="Gargeya S."/>
            <person name="Fitzgerald M."/>
            <person name="Haas B."/>
            <person name="Abouelleil A."/>
            <person name="Alvarado L."/>
            <person name="Arachchi H.M."/>
            <person name="Berlin A."/>
            <person name="Brown A."/>
            <person name="Chapman S.B."/>
            <person name="Chen Z."/>
            <person name="Dunbar C."/>
            <person name="Freedman E."/>
            <person name="Gearin G."/>
            <person name="Gellesch M."/>
            <person name="Goldberg J."/>
            <person name="Griggs A."/>
            <person name="Gujja S."/>
            <person name="Heiman D."/>
            <person name="Howarth C."/>
            <person name="Larson L."/>
            <person name="Lui A."/>
            <person name="MacDonald P.J.P."/>
            <person name="Montmayeur A."/>
            <person name="Murphy C."/>
            <person name="Neiman D."/>
            <person name="Pearson M."/>
            <person name="Priest M."/>
            <person name="Roberts A."/>
            <person name="Saif S."/>
            <person name="Shea T."/>
            <person name="Shenoy N."/>
            <person name="Sisk P."/>
            <person name="Stolte C."/>
            <person name="Sykes S."/>
            <person name="Wortman J."/>
            <person name="Nusbaum C."/>
            <person name="Birren B."/>
        </authorList>
    </citation>
    <scope>NUCLEOTIDE SEQUENCE [LARGE SCALE GENOMIC DNA]</scope>
    <source>
        <strain evidence="5 6">North Korean</strain>
    </source>
</reference>
<evidence type="ECO:0000313" key="5">
    <source>
        <dbReference type="EMBL" id="KMZ96270.1"/>
    </source>
</evidence>
<keyword evidence="2" id="KW-0811">Translocation</keyword>
<dbReference type="SUPFAM" id="SSF52540">
    <property type="entry name" value="P-loop containing nucleoside triphosphate hydrolases"/>
    <property type="match status" value="1"/>
</dbReference>
<proteinExistence type="predicted"/>
<dbReference type="GO" id="GO:0005886">
    <property type="term" value="C:plasma membrane"/>
    <property type="evidence" value="ECO:0007669"/>
    <property type="project" value="TreeGrafter"/>
</dbReference>
<evidence type="ECO:0000256" key="1">
    <source>
        <dbReference type="ARBA" id="ARBA00022927"/>
    </source>
</evidence>
<accession>A0A0J9TKL5</accession>
<dbReference type="PROSITE" id="PS51196">
    <property type="entry name" value="SECA_MOTOR_DEAD"/>
    <property type="match status" value="1"/>
</dbReference>
<dbReference type="GO" id="GO:0006605">
    <property type="term" value="P:protein targeting"/>
    <property type="evidence" value="ECO:0007669"/>
    <property type="project" value="InterPro"/>
</dbReference>
<dbReference type="AlphaFoldDB" id="A0A0J9TKL5"/>
<dbReference type="PROSITE" id="PS51192">
    <property type="entry name" value="HELICASE_ATP_BIND_1"/>
    <property type="match status" value="1"/>
</dbReference>
<evidence type="ECO:0000259" key="4">
    <source>
        <dbReference type="PROSITE" id="PS51196"/>
    </source>
</evidence>
<dbReference type="PANTHER" id="PTHR30612">
    <property type="entry name" value="SECA INNER MEMBRANE COMPONENT OF SEC PROTEIN SECRETION SYSTEM"/>
    <property type="match status" value="1"/>
</dbReference>
<sequence length="250" mass="28337">MNIKKLLSPSESTLSRLNSILPQIEEFSEELRDLSDEQLKLKTRYFQKRLELGEELGEMVPEALAVAREGAFRTHNLYAFRTQLLGALVLYEGNFAEMKTGEGKTLVVVLAAYILALQKKGLHVVTVNEYLVKRDAEFCRKTLNFLGLTVGFNTAKLPKHLKKEMFRCDVTYTTNSELAFDFLRDNMASTTKEVVLPPLNYAIIDEGDSVLIDEAGTPLIISKTTDVSFKEYIEVDQAVKQLDELDFRVD</sequence>
<evidence type="ECO:0000256" key="2">
    <source>
        <dbReference type="ARBA" id="ARBA00023010"/>
    </source>
</evidence>
<dbReference type="InterPro" id="IPR014001">
    <property type="entry name" value="Helicase_ATP-bd"/>
</dbReference>
<feature type="domain" description="SecA family profile" evidence="4">
    <location>
        <begin position="1"/>
        <end position="250"/>
    </location>
</feature>
<keyword evidence="1" id="KW-0653">Protein transport</keyword>
<keyword evidence="1" id="KW-0813">Transport</keyword>
<dbReference type="PANTHER" id="PTHR30612:SF0">
    <property type="entry name" value="CHLOROPLAST PROTEIN-TRANSPORTING ATPASE"/>
    <property type="match status" value="1"/>
</dbReference>
<dbReference type="GO" id="GO:0005524">
    <property type="term" value="F:ATP binding"/>
    <property type="evidence" value="ECO:0007669"/>
    <property type="project" value="InterPro"/>
</dbReference>
<name>A0A0J9TKL5_PLAVI</name>
<feature type="domain" description="Helicase ATP-binding" evidence="3">
    <location>
        <begin position="85"/>
        <end position="243"/>
    </location>
</feature>
<dbReference type="GO" id="GO:0005829">
    <property type="term" value="C:cytosol"/>
    <property type="evidence" value="ECO:0007669"/>
    <property type="project" value="TreeGrafter"/>
</dbReference>
<dbReference type="InterPro" id="IPR027417">
    <property type="entry name" value="P-loop_NTPase"/>
</dbReference>
<evidence type="ECO:0000313" key="6">
    <source>
        <dbReference type="Proteomes" id="UP000053239"/>
    </source>
</evidence>
<gene>
    <name evidence="5" type="ORF">PVNG_02408</name>
</gene>
<protein>
    <submittedName>
        <fullName evidence="5">SecA DEAD-like domain-containing protein</fullName>
    </submittedName>
</protein>
<dbReference type="InterPro" id="IPR011115">
    <property type="entry name" value="SecA_DEAD"/>
</dbReference>
<dbReference type="Proteomes" id="UP000053239">
    <property type="component" value="Unassembled WGS sequence"/>
</dbReference>
<dbReference type="SMART" id="SM00957">
    <property type="entry name" value="SecA_DEAD"/>
    <property type="match status" value="1"/>
</dbReference>
<evidence type="ECO:0000259" key="3">
    <source>
        <dbReference type="PROSITE" id="PS51192"/>
    </source>
</evidence>
<dbReference type="InterPro" id="IPR014018">
    <property type="entry name" value="SecA_motor_DEAD"/>
</dbReference>
<dbReference type="GO" id="GO:0006886">
    <property type="term" value="P:intracellular protein transport"/>
    <property type="evidence" value="ECO:0007669"/>
    <property type="project" value="InterPro"/>
</dbReference>